<gene>
    <name evidence="6" type="ORF">GCM10023337_01270</name>
</gene>
<dbReference type="InterPro" id="IPR013766">
    <property type="entry name" value="Thioredoxin_domain"/>
</dbReference>
<dbReference type="Gene3D" id="3.40.30.10">
    <property type="entry name" value="Glutaredoxin"/>
    <property type="match status" value="1"/>
</dbReference>
<dbReference type="PANTHER" id="PTHR42852">
    <property type="entry name" value="THIOL:DISULFIDE INTERCHANGE PROTEIN DSBE"/>
    <property type="match status" value="1"/>
</dbReference>
<keyword evidence="3" id="KW-1015">Disulfide bond</keyword>
<name>A0ABP9LUM8_9BURK</name>
<dbReference type="EMBL" id="BAABKD010000001">
    <property type="protein sequence ID" value="GAA5084066.1"/>
    <property type="molecule type" value="Genomic_DNA"/>
</dbReference>
<evidence type="ECO:0000313" key="6">
    <source>
        <dbReference type="EMBL" id="GAA5084066.1"/>
    </source>
</evidence>
<evidence type="ECO:0000256" key="2">
    <source>
        <dbReference type="ARBA" id="ARBA00022748"/>
    </source>
</evidence>
<dbReference type="InterPro" id="IPR050553">
    <property type="entry name" value="Thioredoxin_ResA/DsbE_sf"/>
</dbReference>
<dbReference type="Pfam" id="PF08534">
    <property type="entry name" value="Redoxin"/>
    <property type="match status" value="1"/>
</dbReference>
<dbReference type="PANTHER" id="PTHR42852:SF6">
    <property type="entry name" value="THIOL:DISULFIDE INTERCHANGE PROTEIN DSBE"/>
    <property type="match status" value="1"/>
</dbReference>
<evidence type="ECO:0000313" key="7">
    <source>
        <dbReference type="Proteomes" id="UP001500227"/>
    </source>
</evidence>
<feature type="domain" description="Thioredoxin" evidence="5">
    <location>
        <begin position="21"/>
        <end position="160"/>
    </location>
</feature>
<comment type="caution">
    <text evidence="6">The sequence shown here is derived from an EMBL/GenBank/DDBJ whole genome shotgun (WGS) entry which is preliminary data.</text>
</comment>
<evidence type="ECO:0000259" key="5">
    <source>
        <dbReference type="PROSITE" id="PS51352"/>
    </source>
</evidence>
<accession>A0ABP9LUM8</accession>
<keyword evidence="2" id="KW-0201">Cytochrome c-type biogenesis</keyword>
<dbReference type="Proteomes" id="UP001500227">
    <property type="component" value="Unassembled WGS sequence"/>
</dbReference>
<dbReference type="InterPro" id="IPR036249">
    <property type="entry name" value="Thioredoxin-like_sf"/>
</dbReference>
<comment type="subcellular location">
    <subcellularLocation>
        <location evidence="1">Cell envelope</location>
    </subcellularLocation>
</comment>
<dbReference type="PROSITE" id="PS00194">
    <property type="entry name" value="THIOREDOXIN_1"/>
    <property type="match status" value="1"/>
</dbReference>
<proteinExistence type="predicted"/>
<sequence length="162" mass="17949">MFLRRLAAFWITILFALGLRPALAQSVFELSVDDLNGESTALSQYTGKPLVVNFWATWCPPCVEEMPDLEALSQSHTDVQFVGLAIDTQRNVKRFLQEIPVSYDLYVPGHSGVKHMRALGNPKGGLPFTLVISADGTVVHQILGQIDKKDLDSKINNLKKTP</sequence>
<dbReference type="InterPro" id="IPR017937">
    <property type="entry name" value="Thioredoxin_CS"/>
</dbReference>
<dbReference type="CDD" id="cd02966">
    <property type="entry name" value="TlpA_like_family"/>
    <property type="match status" value="1"/>
</dbReference>
<evidence type="ECO:0000256" key="4">
    <source>
        <dbReference type="ARBA" id="ARBA00023284"/>
    </source>
</evidence>
<dbReference type="PROSITE" id="PS51352">
    <property type="entry name" value="THIOREDOXIN_2"/>
    <property type="match status" value="1"/>
</dbReference>
<dbReference type="InterPro" id="IPR013740">
    <property type="entry name" value="Redoxin"/>
</dbReference>
<keyword evidence="7" id="KW-1185">Reference proteome</keyword>
<protein>
    <submittedName>
        <fullName evidence="6">TlpA disulfide reductase family protein</fullName>
    </submittedName>
</protein>
<organism evidence="6 7">
    <name type="scientific">Paenalcaligenes hermetiae</name>
    <dbReference type="NCBI Taxonomy" id="1157987"/>
    <lineage>
        <taxon>Bacteria</taxon>
        <taxon>Pseudomonadati</taxon>
        <taxon>Pseudomonadota</taxon>
        <taxon>Betaproteobacteria</taxon>
        <taxon>Burkholderiales</taxon>
        <taxon>Alcaligenaceae</taxon>
        <taxon>Paenalcaligenes</taxon>
    </lineage>
</organism>
<dbReference type="SUPFAM" id="SSF52833">
    <property type="entry name" value="Thioredoxin-like"/>
    <property type="match status" value="1"/>
</dbReference>
<keyword evidence="4" id="KW-0676">Redox-active center</keyword>
<dbReference type="RefSeq" id="WP_345368865.1">
    <property type="nucleotide sequence ID" value="NZ_BAABKD010000001.1"/>
</dbReference>
<evidence type="ECO:0000256" key="1">
    <source>
        <dbReference type="ARBA" id="ARBA00004196"/>
    </source>
</evidence>
<evidence type="ECO:0000256" key="3">
    <source>
        <dbReference type="ARBA" id="ARBA00023157"/>
    </source>
</evidence>
<reference evidence="7" key="1">
    <citation type="journal article" date="2019" name="Int. J. Syst. Evol. Microbiol.">
        <title>The Global Catalogue of Microorganisms (GCM) 10K type strain sequencing project: providing services to taxonomists for standard genome sequencing and annotation.</title>
        <authorList>
            <consortium name="The Broad Institute Genomics Platform"/>
            <consortium name="The Broad Institute Genome Sequencing Center for Infectious Disease"/>
            <person name="Wu L."/>
            <person name="Ma J."/>
        </authorList>
    </citation>
    <scope>NUCLEOTIDE SEQUENCE [LARGE SCALE GENOMIC DNA]</scope>
    <source>
        <strain evidence="7">JCM 18423</strain>
    </source>
</reference>